<dbReference type="PANTHER" id="PTHR33734:SF22">
    <property type="entry name" value="MEMBRANE-BOUND LYTIC MUREIN TRANSGLYCOSYLASE D"/>
    <property type="match status" value="1"/>
</dbReference>
<dbReference type="NCBIfam" id="TIGR02594">
    <property type="entry name" value="TIGR02594 family protein"/>
    <property type="match status" value="1"/>
</dbReference>
<gene>
    <name evidence="3" type="ORF">CKQ54_24050</name>
</gene>
<dbReference type="EMBL" id="NSDJ01000002">
    <property type="protein sequence ID" value="RKF66461.1"/>
    <property type="molecule type" value="Genomic_DNA"/>
</dbReference>
<protein>
    <recommendedName>
        <fullName evidence="2">LysM domain-containing protein</fullName>
    </recommendedName>
</protein>
<accession>A0ABX9PQE6</accession>
<organism evidence="3 4">
    <name type="scientific">Rahnella variigena</name>
    <dbReference type="NCBI Taxonomy" id="574964"/>
    <lineage>
        <taxon>Bacteria</taxon>
        <taxon>Pseudomonadati</taxon>
        <taxon>Pseudomonadota</taxon>
        <taxon>Gammaproteobacteria</taxon>
        <taxon>Enterobacterales</taxon>
        <taxon>Yersiniaceae</taxon>
        <taxon>Rahnella</taxon>
    </lineage>
</organism>
<dbReference type="Proteomes" id="UP000284853">
    <property type="component" value="Unassembled WGS sequence"/>
</dbReference>
<dbReference type="InterPro" id="IPR013423">
    <property type="entry name" value="CHP02594"/>
</dbReference>
<evidence type="ECO:0000313" key="4">
    <source>
        <dbReference type="Proteomes" id="UP000284853"/>
    </source>
</evidence>
<dbReference type="SUPFAM" id="SSF54106">
    <property type="entry name" value="LysM domain"/>
    <property type="match status" value="1"/>
</dbReference>
<sequence>MDDLMKYVSATHDKKLLTVEYIAEDGTHYLRSGGTICWRFFNPGNIRPSKTSVCNSLKIGIGDTKSGRFMIFPSEEVGWNALKLLLKSVYKDMEINNVAKRFAPATDNNDPEKYSKFIVKESGLDGDRHVIDLEEVSLVKLMEAIKKMEGYYNNQDSRRENKVPTTSVILSDGSKPIANEKFKVVIDQCTYEWSTNKYGELPVVAHLASRGRLDIFATTARGAYERIYSSKIGETSQNILLLRSNSSYAAKTDFHKQGEKSTAIYHVKKGDTLSKIAKKLQTTVKRIADLNKIQNVNILSVGQELKIPDGRGLPQTVPSPSSNSSRGNQQQASTGRSDAGYPQANISTSVEQAPWMKVALEEAKRWAGKREEEITLGINYHKEVSVNLNSLAGDSNPWCASFVNYCLINSEPRFPKSNRPAKALSFSSDSRFKKIEQPIFGAIAVYSRKGGGHVCFVYALSEIVNGNVIVLGGNQDDQINFVDRTTRRLVGYFVPVQYEAQALTEITSAPLHKKTAEEMNSSLNINKISNGRES</sequence>
<reference evidence="3 4" key="1">
    <citation type="submission" date="2017-08" db="EMBL/GenBank/DDBJ databases">
        <title>Comparative genomics of bacteria isolated from necrotic lesions of AOD affected trees.</title>
        <authorList>
            <person name="Doonan J."/>
            <person name="Denman S."/>
            <person name="Mcdonald J.E."/>
        </authorList>
    </citation>
    <scope>NUCLEOTIDE SEQUENCE [LARGE SCALE GENOMIC DNA]</scope>
    <source>
        <strain evidence="3 4">CIP 105588</strain>
    </source>
</reference>
<name>A0ABX9PQE6_9GAMM</name>
<feature type="domain" description="LysM" evidence="2">
    <location>
        <begin position="263"/>
        <end position="307"/>
    </location>
</feature>
<comment type="caution">
    <text evidence="3">The sequence shown here is derived from an EMBL/GenBank/DDBJ whole genome shotgun (WGS) entry which is preliminary data.</text>
</comment>
<dbReference type="Gene3D" id="3.10.350.10">
    <property type="entry name" value="LysM domain"/>
    <property type="match status" value="1"/>
</dbReference>
<dbReference type="InterPro" id="IPR036779">
    <property type="entry name" value="LysM_dom_sf"/>
</dbReference>
<feature type="region of interest" description="Disordered" evidence="1">
    <location>
        <begin position="309"/>
        <end position="343"/>
    </location>
</feature>
<feature type="compositionally biased region" description="Polar residues" evidence="1">
    <location>
        <begin position="316"/>
        <end position="336"/>
    </location>
</feature>
<proteinExistence type="predicted"/>
<evidence type="ECO:0000256" key="1">
    <source>
        <dbReference type="SAM" id="MobiDB-lite"/>
    </source>
</evidence>
<evidence type="ECO:0000259" key="2">
    <source>
        <dbReference type="PROSITE" id="PS51782"/>
    </source>
</evidence>
<dbReference type="Pfam" id="PF01476">
    <property type="entry name" value="LysM"/>
    <property type="match status" value="1"/>
</dbReference>
<dbReference type="CDD" id="cd00118">
    <property type="entry name" value="LysM"/>
    <property type="match status" value="1"/>
</dbReference>
<dbReference type="PANTHER" id="PTHR33734">
    <property type="entry name" value="LYSM DOMAIN-CONTAINING GPI-ANCHORED PROTEIN 2"/>
    <property type="match status" value="1"/>
</dbReference>
<dbReference type="PROSITE" id="PS51782">
    <property type="entry name" value="LYSM"/>
    <property type="match status" value="1"/>
</dbReference>
<evidence type="ECO:0000313" key="3">
    <source>
        <dbReference type="EMBL" id="RKF66461.1"/>
    </source>
</evidence>
<dbReference type="InterPro" id="IPR018392">
    <property type="entry name" value="LysM"/>
</dbReference>
<dbReference type="SMART" id="SM00257">
    <property type="entry name" value="LysM"/>
    <property type="match status" value="1"/>
</dbReference>
<keyword evidence="4" id="KW-1185">Reference proteome</keyword>